<comment type="caution">
    <text evidence="2">The sequence shown here is derived from an EMBL/GenBank/DDBJ whole genome shotgun (WGS) entry which is preliminary data.</text>
</comment>
<sequence length="169" mass="18581">MSHSNRLKPGPFDAAPAEDSAHRVSDPVPAQPEDFPPLSLLISETRAVPALLLRSFANTHRSAFDYPGFTVHMDADGLETVAGDFVQRATGHLYLVTVTPVVDPADLRDRLRSEQPLYQELSEILAEAEGFIAGFEDDEMQEGVAELLARMRRLMPGGLLHMSTEGMPR</sequence>
<organism evidence="2 3">
    <name type="scientific">Solimonas fluminis</name>
    <dbReference type="NCBI Taxonomy" id="2086571"/>
    <lineage>
        <taxon>Bacteria</taxon>
        <taxon>Pseudomonadati</taxon>
        <taxon>Pseudomonadota</taxon>
        <taxon>Gammaproteobacteria</taxon>
        <taxon>Nevskiales</taxon>
        <taxon>Nevskiaceae</taxon>
        <taxon>Solimonas</taxon>
    </lineage>
</organism>
<gene>
    <name evidence="2" type="ORF">C3942_00725</name>
</gene>
<feature type="region of interest" description="Disordered" evidence="1">
    <location>
        <begin position="1"/>
        <end position="30"/>
    </location>
</feature>
<accession>A0A2S5TKI5</accession>
<proteinExistence type="predicted"/>
<evidence type="ECO:0000313" key="3">
    <source>
        <dbReference type="Proteomes" id="UP000238220"/>
    </source>
</evidence>
<evidence type="ECO:0000256" key="1">
    <source>
        <dbReference type="SAM" id="MobiDB-lite"/>
    </source>
</evidence>
<dbReference type="AlphaFoldDB" id="A0A2S5TKI5"/>
<dbReference type="Proteomes" id="UP000238220">
    <property type="component" value="Unassembled WGS sequence"/>
</dbReference>
<dbReference type="RefSeq" id="WP_104228418.1">
    <property type="nucleotide sequence ID" value="NZ_PSNW01000001.1"/>
</dbReference>
<reference evidence="2 3" key="1">
    <citation type="submission" date="2018-02" db="EMBL/GenBank/DDBJ databases">
        <title>Genome sequencing of Solimonas sp. HR-BB.</title>
        <authorList>
            <person name="Lee Y."/>
            <person name="Jeon C.O."/>
        </authorList>
    </citation>
    <scope>NUCLEOTIDE SEQUENCE [LARGE SCALE GENOMIC DNA]</scope>
    <source>
        <strain evidence="2 3">HR-BB</strain>
    </source>
</reference>
<protein>
    <submittedName>
        <fullName evidence="2">Uncharacterized protein</fullName>
    </submittedName>
</protein>
<keyword evidence="3" id="KW-1185">Reference proteome</keyword>
<dbReference type="EMBL" id="PSNW01000001">
    <property type="protein sequence ID" value="PPE75452.1"/>
    <property type="molecule type" value="Genomic_DNA"/>
</dbReference>
<evidence type="ECO:0000313" key="2">
    <source>
        <dbReference type="EMBL" id="PPE75452.1"/>
    </source>
</evidence>
<name>A0A2S5TKI5_9GAMM</name>